<dbReference type="EMBL" id="JBAFVH010000001">
    <property type="protein sequence ID" value="MFG1370595.1"/>
    <property type="molecule type" value="Genomic_DNA"/>
</dbReference>
<organism evidence="3 4">
    <name type="scientific">Xanthobacter oligotrophicus</name>
    <dbReference type="NCBI Taxonomy" id="2607286"/>
    <lineage>
        <taxon>Bacteria</taxon>
        <taxon>Pseudomonadati</taxon>
        <taxon>Pseudomonadota</taxon>
        <taxon>Alphaproteobacteria</taxon>
        <taxon>Hyphomicrobiales</taxon>
        <taxon>Xanthobacteraceae</taxon>
        <taxon>Xanthobacter</taxon>
    </lineage>
</organism>
<dbReference type="InterPro" id="IPR051262">
    <property type="entry name" value="SMP-30/CGR1_Lactonase"/>
</dbReference>
<protein>
    <submittedName>
        <fullName evidence="3">SMP-30/gluconolactonase/LRE family protein</fullName>
    </submittedName>
</protein>
<reference evidence="3 4" key="1">
    <citation type="submission" date="2024-02" db="EMBL/GenBank/DDBJ databases">
        <title>Expansion and revision of Xanthobacter and proposal of Roseixanthobacter gen. nov.</title>
        <authorList>
            <person name="Soltysiak M.P.M."/>
            <person name="Jalihal A."/>
            <person name="Ory A."/>
            <person name="Chrisophersen C."/>
            <person name="Lee A.D."/>
            <person name="Boulton J."/>
            <person name="Springer M."/>
        </authorList>
    </citation>
    <scope>NUCLEOTIDE SEQUENCE [LARGE SCALE GENOMIC DNA]</scope>
    <source>
        <strain evidence="3 4">23A</strain>
    </source>
</reference>
<name>A0ABW6ZR67_9HYPH</name>
<dbReference type="InterPro" id="IPR013658">
    <property type="entry name" value="SGL"/>
</dbReference>
<sequence length="304" mass="33172">MGAFEVLDPRFTRLVIASAKLKQLWTGGRWLEGPAYFPAGRFLIFSDVPNDRLMRYDETNGVVSVFRAPSGNGNGNCVDLEGRLVTCEQQGRRITRTGHDGSITALATHFEGKRFNSPNDIVVKSDGSVWFSDPTYGIDSDYEGDAASSELGRQNVYRLDPRTGALAAVVTDRLQPNGLAFSPDERTLYVADTGASHVPEHPRSIVAYDVRPDGTVANPRTFATLPDGFYDGFRCDSFGHVWTSAFGGLHCYAPDGSLIGTLAIPEPVSNLCFGGRKRNRLFITAQTSLYAIYVNAQGALHPEV</sequence>
<comment type="caution">
    <text evidence="3">The sequence shown here is derived from an EMBL/GenBank/DDBJ whole genome shotgun (WGS) entry which is preliminary data.</text>
</comment>
<accession>A0ABW6ZR67</accession>
<gene>
    <name evidence="3" type="ORF">V5F32_00300</name>
</gene>
<dbReference type="SUPFAM" id="SSF63829">
    <property type="entry name" value="Calcium-dependent phosphotriesterase"/>
    <property type="match status" value="1"/>
</dbReference>
<evidence type="ECO:0000313" key="4">
    <source>
        <dbReference type="Proteomes" id="UP001604002"/>
    </source>
</evidence>
<dbReference type="PANTHER" id="PTHR47572">
    <property type="entry name" value="LIPOPROTEIN-RELATED"/>
    <property type="match status" value="1"/>
</dbReference>
<dbReference type="Pfam" id="PF08450">
    <property type="entry name" value="SGL"/>
    <property type="match status" value="1"/>
</dbReference>
<evidence type="ECO:0000256" key="1">
    <source>
        <dbReference type="ARBA" id="ARBA00022801"/>
    </source>
</evidence>
<evidence type="ECO:0000259" key="2">
    <source>
        <dbReference type="Pfam" id="PF08450"/>
    </source>
</evidence>
<dbReference type="Proteomes" id="UP001604002">
    <property type="component" value="Unassembled WGS sequence"/>
</dbReference>
<feature type="domain" description="SMP-30/Gluconolactonase/LRE-like region" evidence="2">
    <location>
        <begin position="32"/>
        <end position="285"/>
    </location>
</feature>
<keyword evidence="4" id="KW-1185">Reference proteome</keyword>
<dbReference type="InterPro" id="IPR011042">
    <property type="entry name" value="6-blade_b-propeller_TolB-like"/>
</dbReference>
<dbReference type="PANTHER" id="PTHR47572:SF4">
    <property type="entry name" value="LACTONASE DRP35"/>
    <property type="match status" value="1"/>
</dbReference>
<keyword evidence="1" id="KW-0378">Hydrolase</keyword>
<evidence type="ECO:0000313" key="3">
    <source>
        <dbReference type="EMBL" id="MFG1370595.1"/>
    </source>
</evidence>
<proteinExistence type="predicted"/>
<dbReference type="RefSeq" id="WP_393990699.1">
    <property type="nucleotide sequence ID" value="NZ_JBAFVH010000001.1"/>
</dbReference>
<dbReference type="Gene3D" id="2.120.10.30">
    <property type="entry name" value="TolB, C-terminal domain"/>
    <property type="match status" value="1"/>
</dbReference>